<evidence type="ECO:0000256" key="2">
    <source>
        <dbReference type="SAM" id="SignalP"/>
    </source>
</evidence>
<evidence type="ECO:0000313" key="5">
    <source>
        <dbReference type="Proteomes" id="UP000030651"/>
    </source>
</evidence>
<feature type="compositionally biased region" description="Basic and acidic residues" evidence="1">
    <location>
        <begin position="149"/>
        <end position="163"/>
    </location>
</feature>
<name>W3WNL0_PESFW</name>
<proteinExistence type="predicted"/>
<feature type="signal peptide" evidence="2">
    <location>
        <begin position="1"/>
        <end position="19"/>
    </location>
</feature>
<dbReference type="OrthoDB" id="4388755at2759"/>
<organism evidence="4 5">
    <name type="scientific">Pestalotiopsis fici (strain W106-1 / CGMCC3.15140)</name>
    <dbReference type="NCBI Taxonomy" id="1229662"/>
    <lineage>
        <taxon>Eukaryota</taxon>
        <taxon>Fungi</taxon>
        <taxon>Dikarya</taxon>
        <taxon>Ascomycota</taxon>
        <taxon>Pezizomycotina</taxon>
        <taxon>Sordariomycetes</taxon>
        <taxon>Xylariomycetidae</taxon>
        <taxon>Amphisphaeriales</taxon>
        <taxon>Sporocadaceae</taxon>
        <taxon>Pestalotiopsis</taxon>
    </lineage>
</organism>
<reference evidence="5" key="1">
    <citation type="journal article" date="2015" name="BMC Genomics">
        <title>Genomic and transcriptomic analysis of the endophytic fungus Pestalotiopsis fici reveals its lifestyle and high potential for synthesis of natural products.</title>
        <authorList>
            <person name="Wang X."/>
            <person name="Zhang X."/>
            <person name="Liu L."/>
            <person name="Xiang M."/>
            <person name="Wang W."/>
            <person name="Sun X."/>
            <person name="Che Y."/>
            <person name="Guo L."/>
            <person name="Liu G."/>
            <person name="Guo L."/>
            <person name="Wang C."/>
            <person name="Yin W.B."/>
            <person name="Stadler M."/>
            <person name="Zhang X."/>
            <person name="Liu X."/>
        </authorList>
    </citation>
    <scope>NUCLEOTIDE SEQUENCE [LARGE SCALE GENOMIC DNA]</scope>
    <source>
        <strain evidence="5">W106-1 / CGMCC3.15140</strain>
    </source>
</reference>
<gene>
    <name evidence="4" type="ORF">PFICI_12318</name>
</gene>
<dbReference type="GeneID" id="19277331"/>
<dbReference type="InterPro" id="IPR037524">
    <property type="entry name" value="PA14/GLEYA"/>
</dbReference>
<accession>W3WNL0</accession>
<feature type="compositionally biased region" description="Polar residues" evidence="1">
    <location>
        <begin position="129"/>
        <end position="143"/>
    </location>
</feature>
<dbReference type="Proteomes" id="UP000030651">
    <property type="component" value="Unassembled WGS sequence"/>
</dbReference>
<dbReference type="EMBL" id="KI912118">
    <property type="protein sequence ID" value="ETS75374.1"/>
    <property type="molecule type" value="Genomic_DNA"/>
</dbReference>
<dbReference type="Gene3D" id="2.60.120.1560">
    <property type="match status" value="1"/>
</dbReference>
<feature type="region of interest" description="Disordered" evidence="1">
    <location>
        <begin position="109"/>
        <end position="240"/>
    </location>
</feature>
<feature type="compositionally biased region" description="Basic and acidic residues" evidence="1">
    <location>
        <begin position="188"/>
        <end position="199"/>
    </location>
</feature>
<dbReference type="InterPro" id="IPR018871">
    <property type="entry name" value="GLEYA_adhesin_domain"/>
</dbReference>
<dbReference type="Pfam" id="PF10528">
    <property type="entry name" value="GLEYA"/>
    <property type="match status" value="1"/>
</dbReference>
<feature type="chain" id="PRO_5004833985" description="PA14 domain-containing protein" evidence="2">
    <location>
        <begin position="20"/>
        <end position="617"/>
    </location>
</feature>
<feature type="domain" description="PA14" evidence="3">
    <location>
        <begin position="439"/>
        <end position="592"/>
    </location>
</feature>
<dbReference type="PROSITE" id="PS51820">
    <property type="entry name" value="PA14"/>
    <property type="match status" value="1"/>
</dbReference>
<dbReference type="AlphaFoldDB" id="W3WNL0"/>
<evidence type="ECO:0000256" key="1">
    <source>
        <dbReference type="SAM" id="MobiDB-lite"/>
    </source>
</evidence>
<keyword evidence="5" id="KW-1185">Reference proteome</keyword>
<dbReference type="eggNOG" id="ENOG502SQUM">
    <property type="taxonomic scope" value="Eukaryota"/>
</dbReference>
<dbReference type="RefSeq" id="XP_007839090.1">
    <property type="nucleotide sequence ID" value="XM_007840899.1"/>
</dbReference>
<evidence type="ECO:0000259" key="3">
    <source>
        <dbReference type="PROSITE" id="PS51820"/>
    </source>
</evidence>
<sequence>MHNNFVVILVVAACIAVEATPLAKRQSDLQCLTDDPVILALQSLSATSFCSSLLDISTTTITTTIASDALTTTTVTTTATGTTSVPVQVSTVTSTQTLTSCSLNPLRKRGKCTKGRGHATTPTGKPGYSTKTDNSGYKTTEAPTYSEHGYPHYETKSSKKPESESQYPHYPEHYSSQNPEYESQYPDYPEHYSSKEPEYKTQYPEYPEHYSSQQPEYKTQYPGYPEDYSSQEPEYETQHASPADVYPTAAYPYSHPQPTYGVSTYQNSDTSTDTYPTSHVWPTYGASSYKSSDTLTDTYTAPYTWPPLYDSSSGIISDTFTSTSPTSTSSTTSTSTTKTTITNIPTELSVFDAADLSFGCSCLSLPTSSVVVTVTDAGALTATDVVTVSTTTTISQSVSIVTTTTTTTESACATPAVCGNAGIQWAEYRNFVERANDDATYSNFVPEVYKGQAPEIPGTYGNIGPIEITSTRSRLITIYNTPRAFPSAFFALDHKGYFFAPVSGRYIFSVTNVDDAVFLWLGATAYSGWTRTNADGFGVSNQGNGFTRAFADLTAGQYLPVRLMLAQSEGPASFSFFITAPDGTNLVSPDIANSPYLVQFSCDGVTAPAFANWTLET</sequence>
<dbReference type="InParanoid" id="W3WNL0"/>
<protein>
    <recommendedName>
        <fullName evidence="3">PA14 domain-containing protein</fullName>
    </recommendedName>
</protein>
<dbReference type="HOGENOM" id="CLU_030583_3_0_1"/>
<keyword evidence="2" id="KW-0732">Signal</keyword>
<dbReference type="KEGG" id="pfy:PFICI_12318"/>
<evidence type="ECO:0000313" key="4">
    <source>
        <dbReference type="EMBL" id="ETS75374.1"/>
    </source>
</evidence>